<evidence type="ECO:0000256" key="5">
    <source>
        <dbReference type="NCBIfam" id="TIGR00260"/>
    </source>
</evidence>
<dbReference type="OrthoDB" id="9763107at2"/>
<evidence type="ECO:0000313" key="10">
    <source>
        <dbReference type="Proteomes" id="UP000198672"/>
    </source>
</evidence>
<keyword evidence="10" id="KW-1185">Reference proteome</keyword>
<evidence type="ECO:0000256" key="1">
    <source>
        <dbReference type="ARBA" id="ARBA00001933"/>
    </source>
</evidence>
<dbReference type="Gene3D" id="3.90.1380.10">
    <property type="entry name" value="Threonine synthase, N-terminal domain"/>
    <property type="match status" value="1"/>
</dbReference>
<evidence type="ECO:0000313" key="9">
    <source>
        <dbReference type="EMBL" id="SDX32730.1"/>
    </source>
</evidence>
<dbReference type="PANTHER" id="PTHR42690">
    <property type="entry name" value="THREONINE SYNTHASE FAMILY MEMBER"/>
    <property type="match status" value="1"/>
</dbReference>
<comment type="similarity">
    <text evidence="2">Belongs to the threonine synthase family.</text>
</comment>
<dbReference type="EMBL" id="FNOW01000001">
    <property type="protein sequence ID" value="SDX32730.1"/>
    <property type="molecule type" value="Genomic_DNA"/>
</dbReference>
<dbReference type="SUPFAM" id="SSF53686">
    <property type="entry name" value="Tryptophan synthase beta subunit-like PLP-dependent enzymes"/>
    <property type="match status" value="1"/>
</dbReference>
<dbReference type="AlphaFoldDB" id="A0A1H3ASL5"/>
<comment type="cofactor">
    <cofactor evidence="1 6">
        <name>pyridoxal 5'-phosphate</name>
        <dbReference type="ChEBI" id="CHEBI:597326"/>
    </cofactor>
</comment>
<dbReference type="RefSeq" id="WP_091331446.1">
    <property type="nucleotide sequence ID" value="NZ_FNOW01000001.1"/>
</dbReference>
<evidence type="ECO:0000259" key="7">
    <source>
        <dbReference type="Pfam" id="PF00291"/>
    </source>
</evidence>
<keyword evidence="4" id="KW-0456">Lyase</keyword>
<dbReference type="EC" id="4.2.3.1" evidence="5"/>
<dbReference type="CDD" id="cd01560">
    <property type="entry name" value="Thr-synth_2"/>
    <property type="match status" value="1"/>
</dbReference>
<protein>
    <recommendedName>
        <fullName evidence="5">Threonine synthase</fullName>
        <ecNumber evidence="5">4.2.3.1</ecNumber>
    </recommendedName>
</protein>
<dbReference type="NCBIfam" id="TIGR00260">
    <property type="entry name" value="thrC"/>
    <property type="match status" value="1"/>
</dbReference>
<feature type="domain" description="Tryptophan synthase beta chain-like PALP" evidence="7">
    <location>
        <begin position="101"/>
        <end position="319"/>
    </location>
</feature>
<dbReference type="InterPro" id="IPR051166">
    <property type="entry name" value="Threonine_Synthase"/>
</dbReference>
<evidence type="ECO:0000256" key="4">
    <source>
        <dbReference type="ARBA" id="ARBA00023239"/>
    </source>
</evidence>
<accession>A0A1H3ASL5</accession>
<dbReference type="Pfam" id="PF00291">
    <property type="entry name" value="PALP"/>
    <property type="match status" value="1"/>
</dbReference>
<feature type="modified residue" description="N6-(pyridoxal phosphate)lysine" evidence="6">
    <location>
        <position position="111"/>
    </location>
</feature>
<sequence>MHYISTRGGIAPIGFAQAVMMGLATDGGLLVPTAIPTVDAERLRMWAGLSFPELALEITTLFIGDDIPRADLKALIDRSYSTFTHPEVTPLVTAGTTRILELFHGPTAAFKDIALQWLGNVFEYLLEREGGQLNIVGATSGDTGSAAIYGVRGKARIQIFILHPKGRVSPIQERQMTTVLDANVHNIAVRGTFDDAQSIVKTLFNDLPFKSAYQLGAVNSINWARILAQTVYYFYAWGRLTGGEINQRISFSVPTGNFGDVFAGYIAKRMGLPIERLIIATNRNAILTRFIQTGVYAVEQQVHQTLSPAMDIQLASNFERYLYYLYNGDTAQVRARLDDLQRTGQLSVSDALHQQAQADFAAVAVNDAETLDQIRATEQASGYILCPHTAVGVRAAQDWPDAVCLATAHPAKFGEAVAEAIGREAPPPLALQGLLDQAARCSELDATAAAVKAHIEATLSGVASA</sequence>
<dbReference type="InterPro" id="IPR036052">
    <property type="entry name" value="TrpB-like_PALP_sf"/>
</dbReference>
<evidence type="ECO:0000256" key="3">
    <source>
        <dbReference type="ARBA" id="ARBA00022898"/>
    </source>
</evidence>
<gene>
    <name evidence="9" type="ORF">SAMN05421644_101102</name>
</gene>
<proteinExistence type="inferred from homology"/>
<name>A0A1H3ASL5_ALLWA</name>
<dbReference type="InterPro" id="IPR037158">
    <property type="entry name" value="Thr_synth_N_sf"/>
</dbReference>
<evidence type="ECO:0000256" key="2">
    <source>
        <dbReference type="ARBA" id="ARBA00005517"/>
    </source>
</evidence>
<dbReference type="Gene3D" id="3.40.50.1100">
    <property type="match status" value="2"/>
</dbReference>
<dbReference type="InterPro" id="IPR001926">
    <property type="entry name" value="TrpB-like_PALP"/>
</dbReference>
<dbReference type="InterPro" id="IPR004450">
    <property type="entry name" value="Thr_synthase-like"/>
</dbReference>
<dbReference type="FunFam" id="3.90.1380.10:FF:000003">
    <property type="entry name" value="THR4p Threonine synthase"/>
    <property type="match status" value="1"/>
</dbReference>
<evidence type="ECO:0000259" key="8">
    <source>
        <dbReference type="Pfam" id="PF14821"/>
    </source>
</evidence>
<reference evidence="10" key="1">
    <citation type="submission" date="2016-10" db="EMBL/GenBank/DDBJ databases">
        <authorList>
            <person name="Varghese N."/>
            <person name="Submissions S."/>
        </authorList>
    </citation>
    <scope>NUCLEOTIDE SEQUENCE [LARGE SCALE GENOMIC DNA]</scope>
    <source>
        <strain evidence="10">DSM 173</strain>
    </source>
</reference>
<evidence type="ECO:0000256" key="6">
    <source>
        <dbReference type="PIRSR" id="PIRSR604450-51"/>
    </source>
</evidence>
<organism evidence="9 10">
    <name type="scientific">Allochromatium warmingii</name>
    <name type="common">Chromatium warmingii</name>
    <dbReference type="NCBI Taxonomy" id="61595"/>
    <lineage>
        <taxon>Bacteria</taxon>
        <taxon>Pseudomonadati</taxon>
        <taxon>Pseudomonadota</taxon>
        <taxon>Gammaproteobacteria</taxon>
        <taxon>Chromatiales</taxon>
        <taxon>Chromatiaceae</taxon>
        <taxon>Allochromatium</taxon>
    </lineage>
</organism>
<dbReference type="Pfam" id="PF14821">
    <property type="entry name" value="Thr_synth_N"/>
    <property type="match status" value="1"/>
</dbReference>
<dbReference type="Pfam" id="PF24857">
    <property type="entry name" value="THR4_C"/>
    <property type="match status" value="1"/>
</dbReference>
<dbReference type="PANTHER" id="PTHR42690:SF1">
    <property type="entry name" value="THREONINE SYNTHASE-LIKE 2"/>
    <property type="match status" value="1"/>
</dbReference>
<dbReference type="GO" id="GO:0004795">
    <property type="term" value="F:threonine synthase activity"/>
    <property type="evidence" value="ECO:0007669"/>
    <property type="project" value="UniProtKB-UniRule"/>
</dbReference>
<dbReference type="STRING" id="61595.SAMN05421644_101102"/>
<keyword evidence="3 6" id="KW-0663">Pyridoxal phosphate</keyword>
<dbReference type="InterPro" id="IPR029144">
    <property type="entry name" value="Thr_synth_N"/>
</dbReference>
<dbReference type="GO" id="GO:0009088">
    <property type="term" value="P:threonine biosynthetic process"/>
    <property type="evidence" value="ECO:0007669"/>
    <property type="project" value="UniProtKB-UniRule"/>
</dbReference>
<dbReference type="Proteomes" id="UP000198672">
    <property type="component" value="Unassembled WGS sequence"/>
</dbReference>
<feature type="domain" description="Threonine synthase N-terminal" evidence="8">
    <location>
        <begin position="2"/>
        <end position="80"/>
    </location>
</feature>